<gene>
    <name evidence="2" type="ORF">MERR_LOCUS3012</name>
</gene>
<proteinExistence type="predicted"/>
<dbReference type="AlphaFoldDB" id="A0A6D2HI55"/>
<feature type="domain" description="F-box associated beta-propeller type 3" evidence="1">
    <location>
        <begin position="161"/>
        <end position="236"/>
    </location>
</feature>
<evidence type="ECO:0000259" key="1">
    <source>
        <dbReference type="Pfam" id="PF08268"/>
    </source>
</evidence>
<dbReference type="PANTHER" id="PTHR31672">
    <property type="entry name" value="BNACNNG10540D PROTEIN"/>
    <property type="match status" value="1"/>
</dbReference>
<dbReference type="InterPro" id="IPR013187">
    <property type="entry name" value="F-box-assoc_dom_typ3"/>
</dbReference>
<evidence type="ECO:0000313" key="2">
    <source>
        <dbReference type="EMBL" id="CAA7015777.1"/>
    </source>
</evidence>
<organism evidence="2 3">
    <name type="scientific">Microthlaspi erraticum</name>
    <dbReference type="NCBI Taxonomy" id="1685480"/>
    <lineage>
        <taxon>Eukaryota</taxon>
        <taxon>Viridiplantae</taxon>
        <taxon>Streptophyta</taxon>
        <taxon>Embryophyta</taxon>
        <taxon>Tracheophyta</taxon>
        <taxon>Spermatophyta</taxon>
        <taxon>Magnoliopsida</taxon>
        <taxon>eudicotyledons</taxon>
        <taxon>Gunneridae</taxon>
        <taxon>Pentapetalae</taxon>
        <taxon>rosids</taxon>
        <taxon>malvids</taxon>
        <taxon>Brassicales</taxon>
        <taxon>Brassicaceae</taxon>
        <taxon>Coluteocarpeae</taxon>
        <taxon>Microthlaspi</taxon>
    </lineage>
</organism>
<dbReference type="InterPro" id="IPR050796">
    <property type="entry name" value="SCF_F-box_component"/>
</dbReference>
<reference evidence="2" key="1">
    <citation type="submission" date="2020-01" db="EMBL/GenBank/DDBJ databases">
        <authorList>
            <person name="Mishra B."/>
        </authorList>
    </citation>
    <scope>NUCLEOTIDE SEQUENCE [LARGE SCALE GENOMIC DNA]</scope>
</reference>
<protein>
    <recommendedName>
        <fullName evidence="1">F-box associated beta-propeller type 3 domain-containing protein</fullName>
    </recommendedName>
</protein>
<comment type="caution">
    <text evidence="2">The sequence shown here is derived from an EMBL/GenBank/DDBJ whole genome shotgun (WGS) entry which is preliminary data.</text>
</comment>
<dbReference type="EMBL" id="CACVBM020000199">
    <property type="protein sequence ID" value="CAA7015777.1"/>
    <property type="molecule type" value="Genomic_DNA"/>
</dbReference>
<name>A0A6D2HI55_9BRAS</name>
<dbReference type="InterPro" id="IPR017451">
    <property type="entry name" value="F-box-assoc_interact_dom"/>
</dbReference>
<dbReference type="OrthoDB" id="1845982at2759"/>
<evidence type="ECO:0000313" key="3">
    <source>
        <dbReference type="Proteomes" id="UP000467841"/>
    </source>
</evidence>
<dbReference type="NCBIfam" id="TIGR01640">
    <property type="entry name" value="F_box_assoc_1"/>
    <property type="match status" value="1"/>
</dbReference>
<accession>A0A6D2HI55</accession>
<keyword evidence="3" id="KW-1185">Reference proteome</keyword>
<sequence length="325" mass="37632">MASFEINADMITEILSHSHVSVVEKSRLLNKEFNERTHSSSFLKLKLQNTNSVSGYFLEYNRRLKAHSTFIRNQKNIPHKSEICLDFLPRGRKTDPLRYKIIRLSHLPSKEKSRYNFNFTLLCEVFDSDSFAWKRLSKNVELPAEDIPGVRMSEPVAAYGFLHWLTANNNVLRFCLKTETWSFLTVPENLASDRSLKLTRYEGKLGVFRSRSKEGVDYQELWVLESSLGSSWVKVKKIESMGLEPIGFLSNDVVTLADVDKKFLHNYNMNNGKSQKLQIRSPGFSPNMDASLSYFHLCSDFKRVEFEVGLVFSFSFYMVTEETRV</sequence>
<dbReference type="Proteomes" id="UP000467841">
    <property type="component" value="Unassembled WGS sequence"/>
</dbReference>
<dbReference type="Pfam" id="PF08268">
    <property type="entry name" value="FBA_3"/>
    <property type="match status" value="1"/>
</dbReference>